<protein>
    <submittedName>
        <fullName evidence="1">Uncharacterized protein</fullName>
    </submittedName>
</protein>
<comment type="caution">
    <text evidence="1">The sequence shown here is derived from an EMBL/GenBank/DDBJ whole genome shotgun (WGS) entry which is preliminary data.</text>
</comment>
<dbReference type="EMBL" id="LSYV01000012">
    <property type="protein sequence ID" value="KXZ51820.1"/>
    <property type="molecule type" value="Genomic_DNA"/>
</dbReference>
<gene>
    <name evidence="1" type="ORF">GPECTOR_11g260</name>
</gene>
<dbReference type="GO" id="GO:0016020">
    <property type="term" value="C:membrane"/>
    <property type="evidence" value="ECO:0007669"/>
    <property type="project" value="TreeGrafter"/>
</dbReference>
<dbReference type="GO" id="GO:0046513">
    <property type="term" value="P:ceramide biosynthetic process"/>
    <property type="evidence" value="ECO:0007669"/>
    <property type="project" value="TreeGrafter"/>
</dbReference>
<name>A0A150GR57_GONPE</name>
<dbReference type="AlphaFoldDB" id="A0A150GR57"/>
<evidence type="ECO:0000313" key="2">
    <source>
        <dbReference type="Proteomes" id="UP000075714"/>
    </source>
</evidence>
<dbReference type="Proteomes" id="UP000075714">
    <property type="component" value="Unassembled WGS sequence"/>
</dbReference>
<organism evidence="1 2">
    <name type="scientific">Gonium pectorale</name>
    <name type="common">Green alga</name>
    <dbReference type="NCBI Taxonomy" id="33097"/>
    <lineage>
        <taxon>Eukaryota</taxon>
        <taxon>Viridiplantae</taxon>
        <taxon>Chlorophyta</taxon>
        <taxon>core chlorophytes</taxon>
        <taxon>Chlorophyceae</taxon>
        <taxon>CS clade</taxon>
        <taxon>Chlamydomonadales</taxon>
        <taxon>Volvocaceae</taxon>
        <taxon>Gonium</taxon>
    </lineage>
</organism>
<dbReference type="PANTHER" id="PTHR12393">
    <property type="entry name" value="SPHINGOMYELIN PHOSPHODIESTERASE RELATED"/>
    <property type="match status" value="1"/>
</dbReference>
<keyword evidence="2" id="KW-1185">Reference proteome</keyword>
<dbReference type="OrthoDB" id="547654at2759"/>
<reference evidence="2" key="1">
    <citation type="journal article" date="2016" name="Nat. Commun.">
        <title>The Gonium pectorale genome demonstrates co-option of cell cycle regulation during the evolution of multicellularity.</title>
        <authorList>
            <person name="Hanschen E.R."/>
            <person name="Marriage T.N."/>
            <person name="Ferris P.J."/>
            <person name="Hamaji T."/>
            <person name="Toyoda A."/>
            <person name="Fujiyama A."/>
            <person name="Neme R."/>
            <person name="Noguchi H."/>
            <person name="Minakuchi Y."/>
            <person name="Suzuki M."/>
            <person name="Kawai-Toyooka H."/>
            <person name="Smith D.R."/>
            <person name="Sparks H."/>
            <person name="Anderson J."/>
            <person name="Bakaric R."/>
            <person name="Luria V."/>
            <person name="Karger A."/>
            <person name="Kirschner M.W."/>
            <person name="Durand P.M."/>
            <person name="Michod R.E."/>
            <person name="Nozaki H."/>
            <person name="Olson B.J."/>
        </authorList>
    </citation>
    <scope>NUCLEOTIDE SEQUENCE [LARGE SCALE GENOMIC DNA]</scope>
    <source>
        <strain evidence="2">NIES-2863</strain>
    </source>
</reference>
<dbReference type="GO" id="GO:0004620">
    <property type="term" value="F:phospholipase activity"/>
    <property type="evidence" value="ECO:0007669"/>
    <property type="project" value="TreeGrafter"/>
</dbReference>
<dbReference type="PANTHER" id="PTHR12393:SF6">
    <property type="entry name" value="SPHINGOMYELIN PHOSPHODIESTERASE 2"/>
    <property type="match status" value="1"/>
</dbReference>
<accession>A0A150GR57</accession>
<dbReference type="GO" id="GO:0030149">
    <property type="term" value="P:sphingolipid catabolic process"/>
    <property type="evidence" value="ECO:0007669"/>
    <property type="project" value="TreeGrafter"/>
</dbReference>
<sequence length="294" mass="32578">MGDSPEQQCLRRVWIPIVLERVAVFLPVNEVAYTLRLVDKATAEQFRRPEFCIVRLSQPVPPHAFAWRWGRPGATRELTLAKRRQLLTAASGSVANLRIALSGAGCEPNKEIAYAAGKGGHLDVCLLLEQLGFSLGDAVEGAAAGGHLGVCQALLARPDVASSNFDCAQAAAEHGHMVVFDFIMQRSAPLPPRSDQLWSHLEAVALGCDLATLKRCTGEWQLNPSEWDDRDTRDEHLDGMYLRRILARAAGSPTPDWKAKVEWLESCGYPPTLEAFQQPGYLKRFFEKHPLLWT</sequence>
<dbReference type="GO" id="GO:0071944">
    <property type="term" value="C:cell periphery"/>
    <property type="evidence" value="ECO:0007669"/>
    <property type="project" value="TreeGrafter"/>
</dbReference>
<proteinExistence type="predicted"/>
<evidence type="ECO:0000313" key="1">
    <source>
        <dbReference type="EMBL" id="KXZ51820.1"/>
    </source>
</evidence>
<dbReference type="GO" id="GO:0005783">
    <property type="term" value="C:endoplasmic reticulum"/>
    <property type="evidence" value="ECO:0007669"/>
    <property type="project" value="TreeGrafter"/>
</dbReference>